<name>A0A806KKS4_9BACT</name>
<keyword evidence="1" id="KW-0812">Transmembrane</keyword>
<reference evidence="2" key="1">
    <citation type="submission" date="2012-03" db="EMBL/GenBank/DDBJ databases">
        <title>Functional metagenomics reveals considerable lignocellulase gene clusters in the gut microbiome of a wood-feeding higher termite.</title>
        <authorList>
            <person name="Liu N."/>
        </authorList>
    </citation>
    <scope>NUCLEOTIDE SEQUENCE</scope>
</reference>
<organism evidence="2">
    <name type="scientific">uncultured bacterium contig00061</name>
    <dbReference type="NCBI Taxonomy" id="1181544"/>
    <lineage>
        <taxon>Bacteria</taxon>
        <taxon>environmental samples</taxon>
    </lineage>
</organism>
<dbReference type="EMBL" id="JQ844188">
    <property type="protein sequence ID" value="AGS52281.1"/>
    <property type="molecule type" value="Genomic_DNA"/>
</dbReference>
<dbReference type="AlphaFoldDB" id="A0A806KKS4"/>
<keyword evidence="1" id="KW-0472">Membrane</keyword>
<evidence type="ECO:0000313" key="2">
    <source>
        <dbReference type="EMBL" id="AGS52281.1"/>
    </source>
</evidence>
<feature type="transmembrane region" description="Helical" evidence="1">
    <location>
        <begin position="12"/>
        <end position="31"/>
    </location>
</feature>
<evidence type="ECO:0000256" key="1">
    <source>
        <dbReference type="SAM" id="Phobius"/>
    </source>
</evidence>
<accession>A0A806KKS4</accession>
<sequence>MLLQAEKSTANNSINVHVIVSFFIVLSLFTYRYGYNFVIGSTADFSYKSD</sequence>
<protein>
    <submittedName>
        <fullName evidence="2">Uncharacterized protein</fullName>
    </submittedName>
</protein>
<proteinExistence type="predicted"/>
<keyword evidence="1" id="KW-1133">Transmembrane helix</keyword>